<dbReference type="NCBIfam" id="TIGR01168">
    <property type="entry name" value="YSIRK_signal"/>
    <property type="match status" value="1"/>
</dbReference>
<dbReference type="Proteomes" id="UP000005388">
    <property type="component" value="Unassembled WGS sequence"/>
</dbReference>
<feature type="domain" description="YSIRK Gram-positive signal peptide" evidence="4">
    <location>
        <begin position="10"/>
        <end position="34"/>
    </location>
</feature>
<dbReference type="Gene3D" id="3.10.20.320">
    <property type="entry name" value="Putative peptidoglycan bound protein (lpxtg motif)"/>
    <property type="match status" value="1"/>
</dbReference>
<keyword evidence="2" id="KW-0677">Repeat</keyword>
<dbReference type="RefSeq" id="WP_006738531.1">
    <property type="nucleotide sequence ID" value="NZ_AEUZ02000001.1"/>
</dbReference>
<keyword evidence="1" id="KW-0732">Signal</keyword>
<organism evidence="6 7">
    <name type="scientific">Streptococcus urinalis 2285-97</name>
    <dbReference type="NCBI Taxonomy" id="764291"/>
    <lineage>
        <taxon>Bacteria</taxon>
        <taxon>Bacillati</taxon>
        <taxon>Bacillota</taxon>
        <taxon>Bacilli</taxon>
        <taxon>Lactobacillales</taxon>
        <taxon>Streptococcaceae</taxon>
        <taxon>Streptococcus</taxon>
    </lineage>
</organism>
<evidence type="ECO:0000256" key="1">
    <source>
        <dbReference type="ARBA" id="ARBA00022729"/>
    </source>
</evidence>
<gene>
    <name evidence="6" type="ORF">STRUR_2011</name>
</gene>
<feature type="domain" description="MucBP" evidence="5">
    <location>
        <begin position="1944"/>
        <end position="2018"/>
    </location>
</feature>
<sequence length="2145" mass="233241">MRSFKAFTTKRQTFSLRKLTVGLCSVYLGSLLILGGQTVSADSQVTQPIDSANTTVTTTAITDSQSTTSTVENSTQASEITSTTSSSESTTAIQNSETTNTNSTSQSLNSTTSQDSQQSSTAQFSESTSSSIVQSADSTTLKTATKLAFQSKLALVTTDTNNNPIANSSTLSDNTSGIVTASITSNTATTNLSVGNAITETFNLNVSGTGADYNGGTLQVKITNGKLTTISTTPPRGVTYTIEYVGNDAYVTYTPNLLTGGSDYHIVLSYKPNITDNGGTFEEAVRPDNNSIITSALFLDKEGYLVKDLGTISHQFKSVTNGVGGGSNMSLGQVVGYDTNKDGTIDSGTEATISMFVWTGNWNDATKTASRDYNDPGTGIYDGRTINGLGGNNINQGALVEPIVSGTYDLPLRPYQSLSQASKDFGWTEDATGYHLSFDREHNPIGGDSTSNWNNSSDYVPISFVIQEGAPAKAFNGDYYQTVNATYNLSDGTSYTRTNTVKLVTTVPTSQASNSVITLAQNLYSNGDSEIIYAHGQAYYKTDISLSTAAPLDTKYAIDNYTVIEDTVNDNEYYYQVTVDDPSTRGILQNGGSIDVYDNTTGTMLGTITYTNQTLDIPESSKVSTLRYQFNNFILEKNSISTGNISKFTIRENTFFGDWRTLYDDSTITKLTSTTTATLTNCSDATSVTQSKSTDLTRTVVYVSMDDATGVSTWTSRTNVQGGIQHQYTTYASEAATTGSQKQEIDLTAYEPPIRNAYLVDYELVPSDLSKFNVYYDFGNTGKDLYVEKAVTTKSGDTSKQTVWTLSNKYVINGTYTVQTIGYWDNVDANLIPKDGIDLGVVEGITVTAKNSTTRTDTFVLQASTSSGALSKVKGDADRHYTYATSGHRICDQVNFEIDYTNTSATDLTKVELITQLPRLGDVYNDGSSRNSQFDVYLTFASTIEPTTGWHAVYTTATGDAQSIDKATWLTADQVTDWSAITNIKFINDIPIPANTTLQFFIKNAVIANNATEGETAYLSTSDSVDGGVYSESNTVSIKMATTIPDGNLYINYLNTDGNVIKQQIAMFNDLESAYDVSDKDTYYPDILTADDGTYYKLVAAKSDNAPVTGVYSTTDAVMTYIYQKMYGSVVLHFLEEGTEKELASTITYLGENTPAGTYYDTVGIVYSDGITRADGVFYPSRFNLVDADGTLYAFNYNNPDNISGFVQEGVTDVYLYYVAQDMRNNLVVEYYTPTDDGGFYPIKDMVFPYSELGVSPKVNESYDLHDIGGVNYHPEYIVYNGTLYKYSDYGEMTYGTDTGTFTIDRNYFDVVLMYLPTTIQVTQETVLQDADGSDLGVLSEKEVVATDKNFGDDYSTLAKNIPENTDVTSDMGDYLERVITTYILKDNSEATGTLQDTDTELTEDGSKDVVFVVVKNVETIKTMKQGSVTVTHQIEGKEPFINNQPVVSDQDYGTTFTTESQIPATTTRNVEEANRTGVETTTYELVSVTGLDDSSTNDNGTVSGKVDSTLESIVYTYRPVVTTDWVMKQGTVTVTHQIDGQTPFVDHESVVDGDYGQTFETTTRIPETTTRTIDEANRTGVETTKYILVSVEGYSTSATNTEGTIDGTIDQPNQDIIYTYKSVVNTNWVDKVGSITQTTILVDENDNQLEVLSPKETTSENGVYGSEYTTTIKGVPSNPKPEVVDNGNSITTTITTYEILGTPSNANGTIHSDVTDVVYKVVKHVTTNTVMKTGDVTQTTILVDEEGNQLDTLSEKETLLDDAVYGTTYTTSIKGVPENSTKQIDNGNSITTTTTAYTVEPTPANAEGIIQSRETNVVYTVVRHITVETIMKTGSVTQMTLLVDENGDQLQVLSEKEIVKDHVDYGTGYKTFAKGVPTNSSTIEDVSDRIITTTTTYDLQYSPSNTIGSVTAPMTDVIYTIIKRITISEVMKTGTVSQQTILVDDAGNLVELLSPSEVIATGDYGTNYSSTIKGIPSSISEISLVGNDTIQYTTSYKILSQESVTGKIDSPNKEITYKVIKVVTRDLIGHQGSVIVNYVDQEGNRLKSPVLVTNSAKTDSDYDTSAYKLATITTFDGKVYRLVAVQGAEVGKVREGETQVTYVFQEVLKVITKWTDESGHFLKSSVTSTVTLPAGSINHPISIC</sequence>
<feature type="domain" description="MucBP" evidence="5">
    <location>
        <begin position="2035"/>
        <end position="2106"/>
    </location>
</feature>
<dbReference type="Pfam" id="PF06458">
    <property type="entry name" value="MucBP"/>
    <property type="match status" value="5"/>
</dbReference>
<accession>G5KE73</accession>
<dbReference type="EMBL" id="AEUZ02000001">
    <property type="protein sequence ID" value="EHJ55741.1"/>
    <property type="molecule type" value="Genomic_DNA"/>
</dbReference>
<feature type="domain" description="MucBP" evidence="5">
    <location>
        <begin position="1744"/>
        <end position="1821"/>
    </location>
</feature>
<keyword evidence="7" id="KW-1185">Reference proteome</keyword>
<dbReference type="InterPro" id="IPR009459">
    <property type="entry name" value="MucBP_dom"/>
</dbReference>
<feature type="compositionally biased region" description="Low complexity" evidence="3">
    <location>
        <begin position="63"/>
        <end position="131"/>
    </location>
</feature>
<protein>
    <submittedName>
        <fullName evidence="6">Gram-positive signal peptide protein, YSIRK family</fullName>
    </submittedName>
</protein>
<comment type="caution">
    <text evidence="6">The sequence shown here is derived from an EMBL/GenBank/DDBJ whole genome shotgun (WGS) entry which is preliminary data.</text>
</comment>
<evidence type="ECO:0000256" key="2">
    <source>
        <dbReference type="ARBA" id="ARBA00022737"/>
    </source>
</evidence>
<proteinExistence type="predicted"/>
<evidence type="ECO:0000313" key="6">
    <source>
        <dbReference type="EMBL" id="EHJ55741.1"/>
    </source>
</evidence>
<dbReference type="Pfam" id="PF04650">
    <property type="entry name" value="YSIRK_signal"/>
    <property type="match status" value="1"/>
</dbReference>
<dbReference type="InterPro" id="IPR005877">
    <property type="entry name" value="YSIRK_signal_dom"/>
</dbReference>
<evidence type="ECO:0000259" key="4">
    <source>
        <dbReference type="Pfam" id="PF04650"/>
    </source>
</evidence>
<evidence type="ECO:0000313" key="7">
    <source>
        <dbReference type="Proteomes" id="UP000005388"/>
    </source>
</evidence>
<reference evidence="6 7" key="1">
    <citation type="journal article" date="2014" name="Int. J. Syst. Evol. Microbiol.">
        <title>Phylogenomics and the dynamic genome evolution of the genus Streptococcus.</title>
        <authorList>
            <consortium name="The Broad Institute Genome Sequencing Platform"/>
            <person name="Richards V.P."/>
            <person name="Palmer S.R."/>
            <person name="Pavinski Bitar P.D."/>
            <person name="Qin X."/>
            <person name="Weinstock G.M."/>
            <person name="Highlander S.K."/>
            <person name="Town C.D."/>
            <person name="Burne R.A."/>
            <person name="Stanhope M.J."/>
        </authorList>
    </citation>
    <scope>NUCLEOTIDE SEQUENCE [LARGE SCALE GENOMIC DNA]</scope>
    <source>
        <strain evidence="6 7">2285-97</strain>
    </source>
</reference>
<feature type="region of interest" description="Disordered" evidence="3">
    <location>
        <begin position="63"/>
        <end position="136"/>
    </location>
</feature>
<name>G5KE73_9STRE</name>
<feature type="domain" description="MucBP" evidence="5">
    <location>
        <begin position="1643"/>
        <end position="1720"/>
    </location>
</feature>
<feature type="domain" description="MucBP" evidence="5">
    <location>
        <begin position="1050"/>
        <end position="1124"/>
    </location>
</feature>
<evidence type="ECO:0000256" key="3">
    <source>
        <dbReference type="SAM" id="MobiDB-lite"/>
    </source>
</evidence>
<evidence type="ECO:0000259" key="5">
    <source>
        <dbReference type="Pfam" id="PF06458"/>
    </source>
</evidence>
<dbReference type="STRING" id="764291.STRUR_2011"/>